<reference evidence="2 3" key="1">
    <citation type="submission" date="2018-02" db="EMBL/GenBank/DDBJ databases">
        <title>The genomes of Aspergillus section Nigri reveals drivers in fungal speciation.</title>
        <authorList>
            <consortium name="DOE Joint Genome Institute"/>
            <person name="Vesth T.C."/>
            <person name="Nybo J."/>
            <person name="Theobald S."/>
            <person name="Brandl J."/>
            <person name="Frisvad J.C."/>
            <person name="Nielsen K.F."/>
            <person name="Lyhne E.K."/>
            <person name="Kogle M.E."/>
            <person name="Kuo A."/>
            <person name="Riley R."/>
            <person name="Clum A."/>
            <person name="Nolan M."/>
            <person name="Lipzen A."/>
            <person name="Salamov A."/>
            <person name="Henrissat B."/>
            <person name="Wiebenga A."/>
            <person name="De vries R.P."/>
            <person name="Grigoriev I.V."/>
            <person name="Mortensen U.H."/>
            <person name="Andersen M.R."/>
            <person name="Baker S.E."/>
        </authorList>
    </citation>
    <scope>NUCLEOTIDE SEQUENCE [LARGE SCALE GENOMIC DNA]</scope>
    <source>
        <strain evidence="2 3">CBS 114.80</strain>
    </source>
</reference>
<name>A0A2V5I896_9EURO</name>
<gene>
    <name evidence="2" type="ORF">BP00DRAFT_495853</name>
</gene>
<dbReference type="AlphaFoldDB" id="A0A2V5I896"/>
<accession>A0A2V5I896</accession>
<evidence type="ECO:0000313" key="3">
    <source>
        <dbReference type="Proteomes" id="UP000248817"/>
    </source>
</evidence>
<evidence type="ECO:0000256" key="1">
    <source>
        <dbReference type="SAM" id="MobiDB-lite"/>
    </source>
</evidence>
<dbReference type="EMBL" id="KZ825515">
    <property type="protein sequence ID" value="PYI30424.1"/>
    <property type="molecule type" value="Genomic_DNA"/>
</dbReference>
<organism evidence="2 3">
    <name type="scientific">Aspergillus indologenus CBS 114.80</name>
    <dbReference type="NCBI Taxonomy" id="1450541"/>
    <lineage>
        <taxon>Eukaryota</taxon>
        <taxon>Fungi</taxon>
        <taxon>Dikarya</taxon>
        <taxon>Ascomycota</taxon>
        <taxon>Pezizomycotina</taxon>
        <taxon>Eurotiomycetes</taxon>
        <taxon>Eurotiomycetidae</taxon>
        <taxon>Eurotiales</taxon>
        <taxon>Aspergillaceae</taxon>
        <taxon>Aspergillus</taxon>
        <taxon>Aspergillus subgen. Circumdati</taxon>
    </lineage>
</organism>
<protein>
    <submittedName>
        <fullName evidence="2">Uncharacterized protein</fullName>
    </submittedName>
</protein>
<feature type="region of interest" description="Disordered" evidence="1">
    <location>
        <begin position="67"/>
        <end position="95"/>
    </location>
</feature>
<dbReference type="Proteomes" id="UP000248817">
    <property type="component" value="Unassembled WGS sequence"/>
</dbReference>
<keyword evidence="3" id="KW-1185">Reference proteome</keyword>
<evidence type="ECO:0000313" key="2">
    <source>
        <dbReference type="EMBL" id="PYI30424.1"/>
    </source>
</evidence>
<sequence length="157" mass="18002">MLEHAIPRQLDIDNVEQQELNPRRVVGKESIPLNRADNMVTHGKYDAPDKFSYLTSRKFKYEYIGKSAKRPGKHDDQAYQDSATHPRLATKQMKRRTRSIYNDMKVQASPSRLIYTTERSLGLIICKAIGPPGMATSQQFQEFMNVRTNQLAASLMN</sequence>
<proteinExistence type="predicted"/>